<keyword evidence="1" id="KW-1133">Transmembrane helix</keyword>
<gene>
    <name evidence="2" type="primary">AVEN_170462_1</name>
    <name evidence="2" type="ORF">CDAR_295791</name>
</gene>
<reference evidence="2 3" key="1">
    <citation type="submission" date="2021-06" db="EMBL/GenBank/DDBJ databases">
        <title>Caerostris darwini draft genome.</title>
        <authorList>
            <person name="Kono N."/>
            <person name="Arakawa K."/>
        </authorList>
    </citation>
    <scope>NUCLEOTIDE SEQUENCE [LARGE SCALE GENOMIC DNA]</scope>
</reference>
<evidence type="ECO:0000313" key="2">
    <source>
        <dbReference type="EMBL" id="GIX82688.1"/>
    </source>
</evidence>
<dbReference type="Proteomes" id="UP001054837">
    <property type="component" value="Unassembled WGS sequence"/>
</dbReference>
<keyword evidence="1" id="KW-0472">Membrane</keyword>
<sequence length="118" mass="13451">MQNCTCHSLTAIYYSFYHCVKLLRYLKSKMKIHYLIVLFGFLMLSSSSEAGLCSWICRSACVMPGVCHVACKLLCTDPETSKTYTFPVIDTRDQLQKSFGLIEWKLSTQIMSSSRISL</sequence>
<dbReference type="AlphaFoldDB" id="A0AAV4NDX8"/>
<protein>
    <submittedName>
        <fullName evidence="2">Uncharacterized protein</fullName>
    </submittedName>
</protein>
<comment type="caution">
    <text evidence="2">The sequence shown here is derived from an EMBL/GenBank/DDBJ whole genome shotgun (WGS) entry which is preliminary data.</text>
</comment>
<accession>A0AAV4NDX8</accession>
<evidence type="ECO:0000256" key="1">
    <source>
        <dbReference type="SAM" id="Phobius"/>
    </source>
</evidence>
<feature type="transmembrane region" description="Helical" evidence="1">
    <location>
        <begin position="32"/>
        <end position="52"/>
    </location>
</feature>
<keyword evidence="3" id="KW-1185">Reference proteome</keyword>
<keyword evidence="1" id="KW-0812">Transmembrane</keyword>
<name>A0AAV4NDX8_9ARAC</name>
<dbReference type="EMBL" id="BPLQ01001534">
    <property type="protein sequence ID" value="GIX82688.1"/>
    <property type="molecule type" value="Genomic_DNA"/>
</dbReference>
<evidence type="ECO:0000313" key="3">
    <source>
        <dbReference type="Proteomes" id="UP001054837"/>
    </source>
</evidence>
<organism evidence="2 3">
    <name type="scientific">Caerostris darwini</name>
    <dbReference type="NCBI Taxonomy" id="1538125"/>
    <lineage>
        <taxon>Eukaryota</taxon>
        <taxon>Metazoa</taxon>
        <taxon>Ecdysozoa</taxon>
        <taxon>Arthropoda</taxon>
        <taxon>Chelicerata</taxon>
        <taxon>Arachnida</taxon>
        <taxon>Araneae</taxon>
        <taxon>Araneomorphae</taxon>
        <taxon>Entelegynae</taxon>
        <taxon>Araneoidea</taxon>
        <taxon>Araneidae</taxon>
        <taxon>Caerostris</taxon>
    </lineage>
</organism>
<proteinExistence type="predicted"/>